<proteinExistence type="predicted"/>
<accession>A0ABU2BG38</accession>
<protein>
    <submittedName>
        <fullName evidence="1">Uncharacterized protein</fullName>
    </submittedName>
</protein>
<comment type="caution">
    <text evidence="1">The sequence shown here is derived from an EMBL/GenBank/DDBJ whole genome shotgun (WGS) entry which is preliminary data.</text>
</comment>
<name>A0ABU2BG38_9MICC</name>
<dbReference type="EMBL" id="JAVDYI010000001">
    <property type="protein sequence ID" value="MDR7357573.1"/>
    <property type="molecule type" value="Genomic_DNA"/>
</dbReference>
<evidence type="ECO:0000313" key="1">
    <source>
        <dbReference type="EMBL" id="MDR7357573.1"/>
    </source>
</evidence>
<organism evidence="1 2">
    <name type="scientific">Paeniglutamicibacter sulfureus</name>
    <dbReference type="NCBI Taxonomy" id="43666"/>
    <lineage>
        <taxon>Bacteria</taxon>
        <taxon>Bacillati</taxon>
        <taxon>Actinomycetota</taxon>
        <taxon>Actinomycetes</taxon>
        <taxon>Micrococcales</taxon>
        <taxon>Micrococcaceae</taxon>
        <taxon>Paeniglutamicibacter</taxon>
    </lineage>
</organism>
<dbReference type="Proteomes" id="UP001183817">
    <property type="component" value="Unassembled WGS sequence"/>
</dbReference>
<sequence>MHRSWRLRLQSDIRLRGADVTDTGSCRAKGVPGIRISLDAGNAAQGSYTHRAVAGTGCTGPFADQGEKQQ</sequence>
<keyword evidence="2" id="KW-1185">Reference proteome</keyword>
<gene>
    <name evidence="1" type="ORF">J2S64_001264</name>
</gene>
<reference evidence="1 2" key="1">
    <citation type="submission" date="2023-07" db="EMBL/GenBank/DDBJ databases">
        <title>Sequencing the genomes of 1000 actinobacteria strains.</title>
        <authorList>
            <person name="Klenk H.-P."/>
        </authorList>
    </citation>
    <scope>NUCLEOTIDE SEQUENCE [LARGE SCALE GENOMIC DNA]</scope>
    <source>
        <strain evidence="1 2">DSM 20167</strain>
    </source>
</reference>
<evidence type="ECO:0000313" key="2">
    <source>
        <dbReference type="Proteomes" id="UP001183817"/>
    </source>
</evidence>